<dbReference type="Proteomes" id="UP000441717">
    <property type="component" value="Unassembled WGS sequence"/>
</dbReference>
<dbReference type="RefSeq" id="WP_152944954.1">
    <property type="nucleotide sequence ID" value="NZ_WHYR01000003.1"/>
</dbReference>
<dbReference type="SUPFAM" id="SSF53474">
    <property type="entry name" value="alpha/beta-Hydrolases"/>
    <property type="match status" value="1"/>
</dbReference>
<evidence type="ECO:0000313" key="3">
    <source>
        <dbReference type="EMBL" id="MQL51042.1"/>
    </source>
</evidence>
<dbReference type="GO" id="GO:0052689">
    <property type="term" value="F:carboxylic ester hydrolase activity"/>
    <property type="evidence" value="ECO:0007669"/>
    <property type="project" value="UniProtKB-ARBA"/>
</dbReference>
<dbReference type="InterPro" id="IPR029058">
    <property type="entry name" value="AB_hydrolase_fold"/>
</dbReference>
<reference evidence="3 4" key="1">
    <citation type="submission" date="2019-10" db="EMBL/GenBank/DDBJ databases">
        <title>Comparative genomics of sulfur disproportionating microorganisms.</title>
        <authorList>
            <person name="Ward L.M."/>
            <person name="Bertran E."/>
            <person name="Johnston D."/>
        </authorList>
    </citation>
    <scope>NUCLEOTIDE SEQUENCE [LARGE SCALE GENOMIC DNA]</scope>
    <source>
        <strain evidence="3 4">DSM 14055</strain>
    </source>
</reference>
<sequence length="142" mass="15138">MWGSQGCFANGIGEQEEAQAALLLLVNQEEIDPSRIGIMGYSLGGMVALAVGNINDVVRAIAAVSPVIPANVLKECTKPKLIVTGAEDNIIPPSSVLKETAGMAEPKIVELIPGVDHFWWGYEAKVGEMVADFFTRVLANSR</sequence>
<organism evidence="3 4">
    <name type="scientific">Desulfofundulus thermobenzoicus</name>
    <dbReference type="NCBI Taxonomy" id="29376"/>
    <lineage>
        <taxon>Bacteria</taxon>
        <taxon>Bacillati</taxon>
        <taxon>Bacillota</taxon>
        <taxon>Clostridia</taxon>
        <taxon>Eubacteriales</taxon>
        <taxon>Peptococcaceae</taxon>
        <taxon>Desulfofundulus</taxon>
    </lineage>
</organism>
<proteinExistence type="predicted"/>
<dbReference type="OrthoDB" id="9777090at2"/>
<comment type="caution">
    <text evidence="3">The sequence shown here is derived from an EMBL/GenBank/DDBJ whole genome shotgun (WGS) entry which is preliminary data.</text>
</comment>
<keyword evidence="1" id="KW-0378">Hydrolase</keyword>
<dbReference type="Pfam" id="PF12740">
    <property type="entry name" value="PETase"/>
    <property type="match status" value="1"/>
</dbReference>
<protein>
    <submittedName>
        <fullName evidence="3">Prolyl oligopeptidase family serine peptidase</fullName>
    </submittedName>
</protein>
<keyword evidence="4" id="KW-1185">Reference proteome</keyword>
<dbReference type="PANTHER" id="PTHR22946:SF9">
    <property type="entry name" value="POLYKETIDE TRANSFERASE AF380"/>
    <property type="match status" value="1"/>
</dbReference>
<dbReference type="AlphaFoldDB" id="A0A6N7IM42"/>
<name>A0A6N7IM42_9FIRM</name>
<dbReference type="Gene3D" id="3.40.50.1820">
    <property type="entry name" value="alpha/beta hydrolase"/>
    <property type="match status" value="1"/>
</dbReference>
<accession>A0A6N7IM42</accession>
<dbReference type="PANTHER" id="PTHR22946">
    <property type="entry name" value="DIENELACTONE HYDROLASE DOMAIN-CONTAINING PROTEIN-RELATED"/>
    <property type="match status" value="1"/>
</dbReference>
<evidence type="ECO:0000313" key="4">
    <source>
        <dbReference type="Proteomes" id="UP000441717"/>
    </source>
</evidence>
<dbReference type="EMBL" id="WHYR01000003">
    <property type="protein sequence ID" value="MQL51042.1"/>
    <property type="molecule type" value="Genomic_DNA"/>
</dbReference>
<evidence type="ECO:0000259" key="2">
    <source>
        <dbReference type="Pfam" id="PF12740"/>
    </source>
</evidence>
<gene>
    <name evidence="3" type="ORF">GFC01_01905</name>
</gene>
<evidence type="ECO:0000256" key="1">
    <source>
        <dbReference type="ARBA" id="ARBA00022801"/>
    </source>
</evidence>
<dbReference type="InterPro" id="IPR041127">
    <property type="entry name" value="PET_hydrolase/cutinase-like"/>
</dbReference>
<dbReference type="InterPro" id="IPR050261">
    <property type="entry name" value="FrsA_esterase"/>
</dbReference>
<feature type="domain" description="PET hydrolase/cutinase-like" evidence="2">
    <location>
        <begin position="29"/>
        <end position="95"/>
    </location>
</feature>